<sequence length="155" mass="17264">CLGSADPQRGHCMGELEEEEEDIDVRIGAPAVLTAVINNDSIALIYSGRIQSYAVIFAKCTKRVHCSDETLCSKKKEKIYYFQDDNIFNITELLPAAHYNLSFTSPDHNETLELVTNANIEDYTGGHPEIPVISTLVVEDKVVNVTWYPVDTCVP</sequence>
<dbReference type="AlphaFoldDB" id="A0A1B6GQI9"/>
<evidence type="ECO:0000313" key="1">
    <source>
        <dbReference type="EMBL" id="JAS64704.1"/>
    </source>
</evidence>
<feature type="non-terminal residue" evidence="1">
    <location>
        <position position="155"/>
    </location>
</feature>
<protein>
    <recommendedName>
        <fullName evidence="2">Fibronectin type-III domain-containing protein</fullName>
    </recommendedName>
</protein>
<name>A0A1B6GQI9_9HEMI</name>
<feature type="non-terminal residue" evidence="1">
    <location>
        <position position="1"/>
    </location>
</feature>
<organism evidence="1">
    <name type="scientific">Cuerna arida</name>
    <dbReference type="NCBI Taxonomy" id="1464854"/>
    <lineage>
        <taxon>Eukaryota</taxon>
        <taxon>Metazoa</taxon>
        <taxon>Ecdysozoa</taxon>
        <taxon>Arthropoda</taxon>
        <taxon>Hexapoda</taxon>
        <taxon>Insecta</taxon>
        <taxon>Pterygota</taxon>
        <taxon>Neoptera</taxon>
        <taxon>Paraneoptera</taxon>
        <taxon>Hemiptera</taxon>
        <taxon>Auchenorrhyncha</taxon>
        <taxon>Membracoidea</taxon>
        <taxon>Cicadellidae</taxon>
        <taxon>Cicadellinae</taxon>
        <taxon>Proconiini</taxon>
        <taxon>Cuerna</taxon>
    </lineage>
</organism>
<dbReference type="EMBL" id="GECZ01005065">
    <property type="protein sequence ID" value="JAS64704.1"/>
    <property type="molecule type" value="Transcribed_RNA"/>
</dbReference>
<proteinExistence type="predicted"/>
<accession>A0A1B6GQI9</accession>
<gene>
    <name evidence="1" type="ORF">g.38100</name>
</gene>
<reference evidence="1" key="1">
    <citation type="submission" date="2015-11" db="EMBL/GenBank/DDBJ databases">
        <title>De novo transcriptome assembly of four potential Pierce s Disease insect vectors from Arizona vineyards.</title>
        <authorList>
            <person name="Tassone E.E."/>
        </authorList>
    </citation>
    <scope>NUCLEOTIDE SEQUENCE</scope>
</reference>
<evidence type="ECO:0008006" key="2">
    <source>
        <dbReference type="Google" id="ProtNLM"/>
    </source>
</evidence>